<name>A0A0G0AR33_9BACT</name>
<comment type="caution">
    <text evidence="2">The sequence shown here is derived from an EMBL/GenBank/DDBJ whole genome shotgun (WGS) entry which is preliminary data.</text>
</comment>
<reference evidence="2 3" key="1">
    <citation type="journal article" date="2015" name="Nature">
        <title>rRNA introns, odd ribosomes, and small enigmatic genomes across a large radiation of phyla.</title>
        <authorList>
            <person name="Brown C.T."/>
            <person name="Hug L.A."/>
            <person name="Thomas B.C."/>
            <person name="Sharon I."/>
            <person name="Castelle C.J."/>
            <person name="Singh A."/>
            <person name="Wilkins M.J."/>
            <person name="Williams K.H."/>
            <person name="Banfield J.F."/>
        </authorList>
    </citation>
    <scope>NUCLEOTIDE SEQUENCE [LARGE SCALE GENOMIC DNA]</scope>
</reference>
<keyword evidence="1" id="KW-0472">Membrane</keyword>
<feature type="transmembrane region" description="Helical" evidence="1">
    <location>
        <begin position="115"/>
        <end position="135"/>
    </location>
</feature>
<dbReference type="Proteomes" id="UP000034927">
    <property type="component" value="Unassembled WGS sequence"/>
</dbReference>
<organism evidence="2 3">
    <name type="scientific">Candidatus Magasanikbacteria bacterium GW2011_GWC2_34_16</name>
    <dbReference type="NCBI Taxonomy" id="1619045"/>
    <lineage>
        <taxon>Bacteria</taxon>
        <taxon>Candidatus Magasanikiibacteriota</taxon>
    </lineage>
</organism>
<gene>
    <name evidence="2" type="ORF">UR53_C0002G0072</name>
</gene>
<evidence type="ECO:0000256" key="1">
    <source>
        <dbReference type="SAM" id="Phobius"/>
    </source>
</evidence>
<dbReference type="EMBL" id="LBPO01000002">
    <property type="protein sequence ID" value="KKP59458.1"/>
    <property type="molecule type" value="Genomic_DNA"/>
</dbReference>
<keyword evidence="1" id="KW-1133">Transmembrane helix</keyword>
<evidence type="ECO:0000313" key="3">
    <source>
        <dbReference type="Proteomes" id="UP000034927"/>
    </source>
</evidence>
<evidence type="ECO:0000313" key="2">
    <source>
        <dbReference type="EMBL" id="KKP59458.1"/>
    </source>
</evidence>
<evidence type="ECO:0008006" key="4">
    <source>
        <dbReference type="Google" id="ProtNLM"/>
    </source>
</evidence>
<proteinExistence type="predicted"/>
<sequence length="157" mass="17922">MSTTSKVTLIANICLILLGFSTFAWGVNITKKNIWIKETYQKTTGTVYDIKTEYNYGAEVAAAMDYLQIEFGLPSGEIIKFTNDYNRENIKHKIGDVLPIYYNPANPKDAYVADYRFLFTTAGVLILMGGVLIIYPGQYVIKYFFDKKNNTQNKKRP</sequence>
<dbReference type="AlphaFoldDB" id="A0A0G0AR33"/>
<protein>
    <recommendedName>
        <fullName evidence="4">DUF3592 domain-containing protein</fullName>
    </recommendedName>
</protein>
<keyword evidence="1" id="KW-0812">Transmembrane</keyword>
<accession>A0A0G0AR33</accession>